<keyword evidence="5 7" id="KW-0067">ATP-binding</keyword>
<evidence type="ECO:0000256" key="7">
    <source>
        <dbReference type="PIRSR" id="PIRSR630616-2"/>
    </source>
</evidence>
<gene>
    <name evidence="12" type="ORF">DAKH74_036790</name>
</gene>
<evidence type="ECO:0000256" key="6">
    <source>
        <dbReference type="PIRSR" id="PIRSR630616-1"/>
    </source>
</evidence>
<feature type="compositionally biased region" description="Polar residues" evidence="10">
    <location>
        <begin position="1"/>
        <end position="13"/>
    </location>
</feature>
<evidence type="ECO:0000259" key="11">
    <source>
        <dbReference type="PROSITE" id="PS50011"/>
    </source>
</evidence>
<feature type="active site" description="Proton acceptor" evidence="6">
    <location>
        <position position="189"/>
    </location>
</feature>
<evidence type="ECO:0000313" key="13">
    <source>
        <dbReference type="Proteomes" id="UP001377567"/>
    </source>
</evidence>
<sequence>MLATSIDSTRSQPALSAGMSGMSAMSGHGSSPLLATSDDLSKCKYVAKSAQLGDGNFSVVKECINVQTRECYAMKLVHKNLVRDKLELIYREFRLLRTLSAQIRRIENESTAHTLVDYFQGHHHVLQLYDYFETHDSIVLITQLCDKDDLYEHITTQGHLDMQRQVAPYTACLLSVLRFLHAQGIVHRDIKAENVLFRRNKRQPRLGAGRLPDEYDLAAHDLILGDFGLATRTSDSGALTEYVGTISYIAPEIVRCKNSVSETPREKEPYGAGVDIWALGVLAYFMAFGYTPFDCETDDETLDCIAQCDYYVDDEAMRDPENASLWDFLRRCYVVDKAKRPSAALLTQHPFVSRYFDTEEAGSALRPGAVHRNRSFNTLRETASSDSDSDDSRKSISTPMTHYSYGAGEPDHNTSFMDLDAQENALTKTTSHGNASVGDSRPGLRRTISMTAVKSSPSAYRVNKSNNASIIASHSTFFLDPAPPRAALMHGTYSEAPLQLSNFNTTPKATSRNNSSRSLFSLINGASGDKGADPVRSEHWRTANEAADAQAAPVTFDLGGSDDDEA</sequence>
<keyword evidence="4 12" id="KW-0418">Kinase</keyword>
<evidence type="ECO:0000256" key="2">
    <source>
        <dbReference type="ARBA" id="ARBA00022679"/>
    </source>
</evidence>
<dbReference type="PANTHER" id="PTHR24350">
    <property type="entry name" value="SERINE/THREONINE-PROTEIN KINASE IAL-RELATED"/>
    <property type="match status" value="1"/>
</dbReference>
<dbReference type="Gene3D" id="1.10.510.10">
    <property type="entry name" value="Transferase(Phosphotransferase) domain 1"/>
    <property type="match status" value="1"/>
</dbReference>
<dbReference type="InterPro" id="IPR008271">
    <property type="entry name" value="Ser/Thr_kinase_AS"/>
</dbReference>
<evidence type="ECO:0000256" key="1">
    <source>
        <dbReference type="ARBA" id="ARBA00022527"/>
    </source>
</evidence>
<dbReference type="Pfam" id="PF00069">
    <property type="entry name" value="Pkinase"/>
    <property type="match status" value="1"/>
</dbReference>
<dbReference type="PROSITE" id="PS50011">
    <property type="entry name" value="PROTEIN_KINASE_DOM"/>
    <property type="match status" value="1"/>
</dbReference>
<feature type="binding site" evidence="9">
    <location>
        <position position="75"/>
    </location>
    <ligand>
        <name>ATP</name>
        <dbReference type="ChEBI" id="CHEBI:30616"/>
    </ligand>
</feature>
<feature type="binding site" evidence="7">
    <location>
        <position position="226"/>
    </location>
    <ligand>
        <name>ATP</name>
        <dbReference type="ChEBI" id="CHEBI:30616"/>
    </ligand>
</feature>
<dbReference type="Proteomes" id="UP001377567">
    <property type="component" value="Unassembled WGS sequence"/>
</dbReference>
<evidence type="ECO:0000256" key="8">
    <source>
        <dbReference type="PIRSR" id="PIRSR630616-3"/>
    </source>
</evidence>
<reference evidence="12 13" key="1">
    <citation type="journal article" date="2023" name="Elife">
        <title>Identification of key yeast species and microbe-microbe interactions impacting larval growth of Drosophila in the wild.</title>
        <authorList>
            <person name="Mure A."/>
            <person name="Sugiura Y."/>
            <person name="Maeda R."/>
            <person name="Honda K."/>
            <person name="Sakurai N."/>
            <person name="Takahashi Y."/>
            <person name="Watada M."/>
            <person name="Katoh T."/>
            <person name="Gotoh A."/>
            <person name="Gotoh Y."/>
            <person name="Taniguchi I."/>
            <person name="Nakamura K."/>
            <person name="Hayashi T."/>
            <person name="Katayama T."/>
            <person name="Uemura T."/>
            <person name="Hattori Y."/>
        </authorList>
    </citation>
    <scope>NUCLEOTIDE SEQUENCE [LARGE SCALE GENOMIC DNA]</scope>
    <source>
        <strain evidence="12 13">KH-74</strain>
    </source>
</reference>
<dbReference type="SUPFAM" id="SSF56112">
    <property type="entry name" value="Protein kinase-like (PK-like)"/>
    <property type="match status" value="1"/>
</dbReference>
<feature type="region of interest" description="Disordered" evidence="10">
    <location>
        <begin position="506"/>
        <end position="566"/>
    </location>
</feature>
<dbReference type="InterPro" id="IPR030616">
    <property type="entry name" value="Aur-like"/>
</dbReference>
<dbReference type="EMBL" id="BTGD01000011">
    <property type="protein sequence ID" value="GMM57063.1"/>
    <property type="molecule type" value="Genomic_DNA"/>
</dbReference>
<feature type="cross-link" description="Glycyl lysine isopeptide (Lys-Gly) (interchain with G-Cter in SUMO2)" evidence="8">
    <location>
        <position position="191"/>
    </location>
</feature>
<evidence type="ECO:0000256" key="10">
    <source>
        <dbReference type="SAM" id="MobiDB-lite"/>
    </source>
</evidence>
<evidence type="ECO:0000256" key="9">
    <source>
        <dbReference type="PROSITE-ProRule" id="PRU10141"/>
    </source>
</evidence>
<accession>A0AAV5S027</accession>
<feature type="compositionally biased region" description="Basic and acidic residues" evidence="10">
    <location>
        <begin position="530"/>
        <end position="542"/>
    </location>
</feature>
<name>A0AAV5S027_MAUHU</name>
<keyword evidence="2" id="KW-0808">Transferase</keyword>
<evidence type="ECO:0000256" key="3">
    <source>
        <dbReference type="ARBA" id="ARBA00022741"/>
    </source>
</evidence>
<organism evidence="12 13">
    <name type="scientific">Maudiozyma humilis</name>
    <name type="common">Sour dough yeast</name>
    <name type="synonym">Kazachstania humilis</name>
    <dbReference type="NCBI Taxonomy" id="51915"/>
    <lineage>
        <taxon>Eukaryota</taxon>
        <taxon>Fungi</taxon>
        <taxon>Dikarya</taxon>
        <taxon>Ascomycota</taxon>
        <taxon>Saccharomycotina</taxon>
        <taxon>Saccharomycetes</taxon>
        <taxon>Saccharomycetales</taxon>
        <taxon>Saccharomycetaceae</taxon>
        <taxon>Maudiozyma</taxon>
    </lineage>
</organism>
<evidence type="ECO:0000256" key="5">
    <source>
        <dbReference type="ARBA" id="ARBA00022840"/>
    </source>
</evidence>
<dbReference type="InterPro" id="IPR000719">
    <property type="entry name" value="Prot_kinase_dom"/>
</dbReference>
<dbReference type="InterPro" id="IPR017441">
    <property type="entry name" value="Protein_kinase_ATP_BS"/>
</dbReference>
<feature type="region of interest" description="Disordered" evidence="10">
    <location>
        <begin position="375"/>
        <end position="416"/>
    </location>
</feature>
<evidence type="ECO:0000256" key="4">
    <source>
        <dbReference type="ARBA" id="ARBA00022777"/>
    </source>
</evidence>
<dbReference type="InterPro" id="IPR011009">
    <property type="entry name" value="Kinase-like_dom_sf"/>
</dbReference>
<comment type="caution">
    <text evidence="12">The sequence shown here is derived from an EMBL/GenBank/DDBJ whole genome shotgun (WGS) entry which is preliminary data.</text>
</comment>
<dbReference type="SMART" id="SM00220">
    <property type="entry name" value="S_TKc"/>
    <property type="match status" value="1"/>
</dbReference>
<keyword evidence="13" id="KW-1185">Reference proteome</keyword>
<keyword evidence="1" id="KW-0723">Serine/threonine-protein kinase</keyword>
<proteinExistence type="predicted"/>
<feature type="compositionally biased region" description="Low complexity" evidence="10">
    <location>
        <begin position="14"/>
        <end position="23"/>
    </location>
</feature>
<feature type="binding site" evidence="7">
    <location>
        <begin position="193"/>
        <end position="194"/>
    </location>
    <ligand>
        <name>ATP</name>
        <dbReference type="ChEBI" id="CHEBI:30616"/>
    </ligand>
</feature>
<dbReference type="AlphaFoldDB" id="A0AAV5S027"/>
<dbReference type="PROSITE" id="PS00108">
    <property type="entry name" value="PROTEIN_KINASE_ST"/>
    <property type="match status" value="1"/>
</dbReference>
<feature type="domain" description="Protein kinase" evidence="11">
    <location>
        <begin position="46"/>
        <end position="352"/>
    </location>
</feature>
<feature type="region of interest" description="Disordered" evidence="10">
    <location>
        <begin position="1"/>
        <end position="23"/>
    </location>
</feature>
<dbReference type="GO" id="GO:0005524">
    <property type="term" value="F:ATP binding"/>
    <property type="evidence" value="ECO:0007669"/>
    <property type="project" value="UniProtKB-UniRule"/>
</dbReference>
<evidence type="ECO:0000313" key="12">
    <source>
        <dbReference type="EMBL" id="GMM57063.1"/>
    </source>
</evidence>
<keyword evidence="3 7" id="KW-0547">Nucleotide-binding</keyword>
<feature type="compositionally biased region" description="Low complexity" evidence="10">
    <location>
        <begin position="511"/>
        <end position="522"/>
    </location>
</feature>
<dbReference type="PROSITE" id="PS00107">
    <property type="entry name" value="PROTEIN_KINASE_ATP"/>
    <property type="match status" value="1"/>
</dbReference>
<dbReference type="Gene3D" id="3.30.200.20">
    <property type="entry name" value="Phosphorylase Kinase, domain 1"/>
    <property type="match status" value="1"/>
</dbReference>
<protein>
    <submittedName>
        <fullName evidence="12">Protein kinase</fullName>
    </submittedName>
</protein>
<dbReference type="GO" id="GO:0004674">
    <property type="term" value="F:protein serine/threonine kinase activity"/>
    <property type="evidence" value="ECO:0007669"/>
    <property type="project" value="UniProtKB-KW"/>
</dbReference>